<dbReference type="SUPFAM" id="SSF52499">
    <property type="entry name" value="Isochorismatase-like hydrolases"/>
    <property type="match status" value="1"/>
</dbReference>
<reference evidence="3 4" key="1">
    <citation type="submission" date="2019-05" db="EMBL/GenBank/DDBJ databases">
        <title>Genome sequence of Klebsiella sp strain TOUT106.</title>
        <authorList>
            <person name="Rahi P."/>
            <person name="Chaudhari D."/>
        </authorList>
    </citation>
    <scope>NUCLEOTIDE SEQUENCE [LARGE SCALE GENOMIC DNA]</scope>
    <source>
        <strain evidence="3 4">TOUT106</strain>
    </source>
</reference>
<dbReference type="InterPro" id="IPR050272">
    <property type="entry name" value="Isochorismatase-like_hydrls"/>
</dbReference>
<dbReference type="PANTHER" id="PTHR43540">
    <property type="entry name" value="PEROXYUREIDOACRYLATE/UREIDOACRYLATE AMIDOHYDROLASE-RELATED"/>
    <property type="match status" value="1"/>
</dbReference>
<dbReference type="GO" id="GO:0016787">
    <property type="term" value="F:hydrolase activity"/>
    <property type="evidence" value="ECO:0007669"/>
    <property type="project" value="UniProtKB-KW"/>
</dbReference>
<dbReference type="SUPFAM" id="SSF46955">
    <property type="entry name" value="Putative DNA-binding domain"/>
    <property type="match status" value="1"/>
</dbReference>
<dbReference type="Pfam" id="PF12728">
    <property type="entry name" value="HTH_17"/>
    <property type="match status" value="1"/>
</dbReference>
<evidence type="ECO:0000259" key="2">
    <source>
        <dbReference type="PROSITE" id="PS50937"/>
    </source>
</evidence>
<dbReference type="InterPro" id="IPR036380">
    <property type="entry name" value="Isochorismatase-like_sf"/>
</dbReference>
<organism evidence="3 4">
    <name type="scientific">Klebsiella indica</name>
    <dbReference type="NCBI Taxonomy" id="2582917"/>
    <lineage>
        <taxon>Bacteria</taxon>
        <taxon>Pseudomonadati</taxon>
        <taxon>Pseudomonadota</taxon>
        <taxon>Gammaproteobacteria</taxon>
        <taxon>Enterobacterales</taxon>
        <taxon>Enterobacteriaceae</taxon>
        <taxon>Klebsiella/Raoultella group</taxon>
        <taxon>Klebsiella</taxon>
    </lineage>
</organism>
<dbReference type="GO" id="GO:0003677">
    <property type="term" value="F:DNA binding"/>
    <property type="evidence" value="ECO:0007669"/>
    <property type="project" value="InterPro"/>
</dbReference>
<dbReference type="InterPro" id="IPR000551">
    <property type="entry name" value="MerR-type_HTH_dom"/>
</dbReference>
<evidence type="ECO:0000313" key="4">
    <source>
        <dbReference type="Proteomes" id="UP000307430"/>
    </source>
</evidence>
<dbReference type="EMBL" id="VCHQ01000017">
    <property type="protein sequence ID" value="TLV16153.1"/>
    <property type="molecule type" value="Genomic_DNA"/>
</dbReference>
<dbReference type="InterPro" id="IPR000868">
    <property type="entry name" value="Isochorismatase-like_dom"/>
</dbReference>
<dbReference type="GO" id="GO:0006355">
    <property type="term" value="P:regulation of DNA-templated transcription"/>
    <property type="evidence" value="ECO:0007669"/>
    <property type="project" value="InterPro"/>
</dbReference>
<dbReference type="AlphaFoldDB" id="A0A5R9LGK5"/>
<evidence type="ECO:0000313" key="3">
    <source>
        <dbReference type="EMBL" id="TLV16153.1"/>
    </source>
</evidence>
<keyword evidence="1" id="KW-0378">Hydrolase</keyword>
<comment type="caution">
    <text evidence="3">The sequence shown here is derived from an EMBL/GenBank/DDBJ whole genome shotgun (WGS) entry which is preliminary data.</text>
</comment>
<proteinExistence type="predicted"/>
<feature type="domain" description="HTH merR-type" evidence="2">
    <location>
        <begin position="5"/>
        <end position="56"/>
    </location>
</feature>
<protein>
    <submittedName>
        <fullName evidence="3">Isochorismatase family protein</fullName>
    </submittedName>
</protein>
<evidence type="ECO:0000256" key="1">
    <source>
        <dbReference type="ARBA" id="ARBA00022801"/>
    </source>
</evidence>
<dbReference type="Gene3D" id="1.10.1660.10">
    <property type="match status" value="1"/>
</dbReference>
<keyword evidence="4" id="KW-1185">Reference proteome</keyword>
<dbReference type="InterPro" id="IPR009061">
    <property type="entry name" value="DNA-bd_dom_put_sf"/>
</dbReference>
<dbReference type="Gene3D" id="3.40.50.850">
    <property type="entry name" value="Isochorismatase-like"/>
    <property type="match status" value="1"/>
</dbReference>
<gene>
    <name evidence="3" type="ORF">FE839_14070</name>
</gene>
<dbReference type="PANTHER" id="PTHR43540:SF1">
    <property type="entry name" value="ISOCHORISMATASE HYDROLASE"/>
    <property type="match status" value="1"/>
</dbReference>
<name>A0A5R9LGK5_9ENTR</name>
<dbReference type="InterPro" id="IPR041657">
    <property type="entry name" value="HTH_17"/>
</dbReference>
<dbReference type="PROSITE" id="PS50937">
    <property type="entry name" value="HTH_MERR_2"/>
    <property type="match status" value="1"/>
</dbReference>
<dbReference type="Pfam" id="PF00857">
    <property type="entry name" value="Isochorismatase"/>
    <property type="match status" value="1"/>
</dbReference>
<accession>A0A5R9LGK5</accession>
<dbReference type="Proteomes" id="UP000307430">
    <property type="component" value="Unassembled WGS sequence"/>
</dbReference>
<dbReference type="RefSeq" id="WP_138361432.1">
    <property type="nucleotide sequence ID" value="NZ_JBCIVH010000008.1"/>
</dbReference>
<sequence length="275" mass="30750">MYDKLLTVSDAAKMLGISASTLRRLEENGEVKTYGLKVVYTPGGQRRYLADEIQRVFTQTGFAHKIGFGSKAAILVRDVTYAYMDSGSTLAIDTPFDKQGLHRLLTLAAQRGLPTIFTRTIYRPEHAFSWLWGKKYPFITRLTEDAYLNQIDEALADAPFSRNHTTCYVSDFYGNNLEAWLKQQGIDTIILGGVTASGSIRATAIEAFQMGFHVMVPREVIGDRSQSLLDFTLLDLNARYADVLSLEEVSGWLTTLPFAPGESTMRHCQPDELSE</sequence>